<protein>
    <recommendedName>
        <fullName evidence="4">MFS transporter</fullName>
    </recommendedName>
</protein>
<evidence type="ECO:0008006" key="4">
    <source>
        <dbReference type="Google" id="ProtNLM"/>
    </source>
</evidence>
<evidence type="ECO:0000313" key="3">
    <source>
        <dbReference type="Proteomes" id="UP000646738"/>
    </source>
</evidence>
<keyword evidence="3" id="KW-1185">Reference proteome</keyword>
<dbReference type="RefSeq" id="WP_203854942.1">
    <property type="nucleotide sequence ID" value="NZ_BNEA01000005.1"/>
</dbReference>
<proteinExistence type="predicted"/>
<organism evidence="2 3">
    <name type="scientific">Streptomyces rubradiris</name>
    <name type="common">Streptomyces achromogenes subsp. rubradiris</name>
    <dbReference type="NCBI Taxonomy" id="285531"/>
    <lineage>
        <taxon>Bacteria</taxon>
        <taxon>Bacillati</taxon>
        <taxon>Actinomycetota</taxon>
        <taxon>Actinomycetes</taxon>
        <taxon>Kitasatosporales</taxon>
        <taxon>Streptomycetaceae</taxon>
        <taxon>Streptomyces</taxon>
    </lineage>
</organism>
<keyword evidence="1" id="KW-0472">Membrane</keyword>
<reference evidence="3" key="1">
    <citation type="submission" date="2023-07" db="EMBL/GenBank/DDBJ databases">
        <title>Whole genome shotgun sequence of Streptomyces achromogenes subsp. rubradiris NBRC 14000.</title>
        <authorList>
            <person name="Komaki H."/>
            <person name="Tamura T."/>
        </authorList>
    </citation>
    <scope>NUCLEOTIDE SEQUENCE [LARGE SCALE GENOMIC DNA]</scope>
    <source>
        <strain evidence="3">NBRC 14000</strain>
    </source>
</reference>
<sequence length="63" mass="6564">MSDVTALPGSRAGKGSRPLRPHAVLAILLSCQLLIILDVTVMNVVLPGSGPTWTSRPPVCRGS</sequence>
<feature type="transmembrane region" description="Helical" evidence="1">
    <location>
        <begin position="23"/>
        <end position="46"/>
    </location>
</feature>
<comment type="caution">
    <text evidence="2">The sequence shown here is derived from an EMBL/GenBank/DDBJ whole genome shotgun (WGS) entry which is preliminary data.</text>
</comment>
<dbReference type="EMBL" id="BNEA01000005">
    <property type="protein sequence ID" value="GHI52015.1"/>
    <property type="molecule type" value="Genomic_DNA"/>
</dbReference>
<evidence type="ECO:0000256" key="1">
    <source>
        <dbReference type="SAM" id="Phobius"/>
    </source>
</evidence>
<name>A0ABQ3R832_STRRR</name>
<gene>
    <name evidence="2" type="ORF">Srubr_18610</name>
</gene>
<dbReference type="Proteomes" id="UP000646738">
    <property type="component" value="Unassembled WGS sequence"/>
</dbReference>
<keyword evidence="1" id="KW-1133">Transmembrane helix</keyword>
<accession>A0ABQ3R832</accession>
<evidence type="ECO:0000313" key="2">
    <source>
        <dbReference type="EMBL" id="GHI52015.1"/>
    </source>
</evidence>
<keyword evidence="1" id="KW-0812">Transmembrane</keyword>